<dbReference type="GO" id="GO:0008270">
    <property type="term" value="F:zinc ion binding"/>
    <property type="evidence" value="ECO:0007669"/>
    <property type="project" value="UniProtKB-KW"/>
</dbReference>
<gene>
    <name evidence="5" type="ORF">MNBD_BACTEROID01-2855</name>
</gene>
<keyword evidence="3" id="KW-0862">Zinc</keyword>
<evidence type="ECO:0000256" key="2">
    <source>
        <dbReference type="ARBA" id="ARBA00022771"/>
    </source>
</evidence>
<dbReference type="PANTHER" id="PTHR30313:SF2">
    <property type="entry name" value="DNA PRIMASE"/>
    <property type="match status" value="1"/>
</dbReference>
<accession>A0A3B0UBW4</accession>
<dbReference type="SMART" id="SM00400">
    <property type="entry name" value="ZnF_CHCC"/>
    <property type="match status" value="1"/>
</dbReference>
<reference evidence="5" key="1">
    <citation type="submission" date="2018-06" db="EMBL/GenBank/DDBJ databases">
        <authorList>
            <person name="Zhirakovskaya E."/>
        </authorList>
    </citation>
    <scope>NUCLEOTIDE SEQUENCE</scope>
</reference>
<dbReference type="AlphaFoldDB" id="A0A3B0UBW4"/>
<dbReference type="InterPro" id="IPR036977">
    <property type="entry name" value="DNA_primase_Znf_CHC2"/>
</dbReference>
<dbReference type="PANTHER" id="PTHR30313">
    <property type="entry name" value="DNA PRIMASE"/>
    <property type="match status" value="1"/>
</dbReference>
<dbReference type="EMBL" id="UOEP01000082">
    <property type="protein sequence ID" value="VAW18174.1"/>
    <property type="molecule type" value="Genomic_DNA"/>
</dbReference>
<name>A0A3B0UBW4_9ZZZZ</name>
<dbReference type="GO" id="GO:0003677">
    <property type="term" value="F:DNA binding"/>
    <property type="evidence" value="ECO:0007669"/>
    <property type="project" value="InterPro"/>
</dbReference>
<keyword evidence="1" id="KW-0479">Metal-binding</keyword>
<proteinExistence type="predicted"/>
<evidence type="ECO:0000259" key="4">
    <source>
        <dbReference type="SMART" id="SM00400"/>
    </source>
</evidence>
<dbReference type="InterPro" id="IPR050219">
    <property type="entry name" value="DnaG_primase"/>
</dbReference>
<dbReference type="GO" id="GO:0006269">
    <property type="term" value="P:DNA replication, synthesis of primer"/>
    <property type="evidence" value="ECO:0007669"/>
    <property type="project" value="TreeGrafter"/>
</dbReference>
<dbReference type="GO" id="GO:0005737">
    <property type="term" value="C:cytoplasm"/>
    <property type="evidence" value="ECO:0007669"/>
    <property type="project" value="TreeGrafter"/>
</dbReference>
<dbReference type="Gene3D" id="3.90.580.10">
    <property type="entry name" value="Zinc finger, CHC2-type domain"/>
    <property type="match status" value="1"/>
</dbReference>
<feature type="domain" description="Zinc finger CHC2-type" evidence="4">
    <location>
        <begin position="27"/>
        <end position="81"/>
    </location>
</feature>
<evidence type="ECO:0000256" key="1">
    <source>
        <dbReference type="ARBA" id="ARBA00022723"/>
    </source>
</evidence>
<protein>
    <recommendedName>
        <fullName evidence="4">Zinc finger CHC2-type domain-containing protein</fullName>
    </recommendedName>
</protein>
<dbReference type="SUPFAM" id="SSF57783">
    <property type="entry name" value="Zinc beta-ribbon"/>
    <property type="match status" value="1"/>
</dbReference>
<dbReference type="GO" id="GO:0003899">
    <property type="term" value="F:DNA-directed RNA polymerase activity"/>
    <property type="evidence" value="ECO:0007669"/>
    <property type="project" value="InterPro"/>
</dbReference>
<evidence type="ECO:0000313" key="5">
    <source>
        <dbReference type="EMBL" id="VAW18174.1"/>
    </source>
</evidence>
<organism evidence="5">
    <name type="scientific">hydrothermal vent metagenome</name>
    <dbReference type="NCBI Taxonomy" id="652676"/>
    <lineage>
        <taxon>unclassified sequences</taxon>
        <taxon>metagenomes</taxon>
        <taxon>ecological metagenomes</taxon>
    </lineage>
</organism>
<sequence>MEISDIKEKLNIDKVLKYYGLEANRNHMLKCPFHEEKEPSLKIYPNTNTFNCFGCKANGDAIEFIQLKEKCNKHETLKKATELINPM</sequence>
<keyword evidence="2" id="KW-0863">Zinc-finger</keyword>
<evidence type="ECO:0000256" key="3">
    <source>
        <dbReference type="ARBA" id="ARBA00022833"/>
    </source>
</evidence>
<dbReference type="InterPro" id="IPR002694">
    <property type="entry name" value="Znf_CHC2"/>
</dbReference>
<dbReference type="Pfam" id="PF01807">
    <property type="entry name" value="Zn_ribbon_DnaG"/>
    <property type="match status" value="1"/>
</dbReference>